<dbReference type="InterPro" id="IPR018484">
    <property type="entry name" value="FGGY_N"/>
</dbReference>
<proteinExistence type="inferred from homology"/>
<dbReference type="AlphaFoldDB" id="A0A3N1XS81"/>
<dbReference type="Pfam" id="PF00370">
    <property type="entry name" value="FGGY_N"/>
    <property type="match status" value="1"/>
</dbReference>
<name>A0A3N1XS81_9GAMM</name>
<dbReference type="SUPFAM" id="SSF53067">
    <property type="entry name" value="Actin-like ATPase domain"/>
    <property type="match status" value="2"/>
</dbReference>
<evidence type="ECO:0000256" key="5">
    <source>
        <dbReference type="ARBA" id="ARBA00022840"/>
    </source>
</evidence>
<dbReference type="InterPro" id="IPR018485">
    <property type="entry name" value="FGGY_C"/>
</dbReference>
<dbReference type="InterPro" id="IPR000577">
    <property type="entry name" value="Carb_kinase_FGGY"/>
</dbReference>
<keyword evidence="3" id="KW-0547">Nucleotide-binding</keyword>
<dbReference type="OrthoDB" id="9805576at2"/>
<accession>A0A3N1XS81</accession>
<protein>
    <submittedName>
        <fullName evidence="8">Glycerol kinase</fullName>
    </submittedName>
</protein>
<reference evidence="8 9" key="1">
    <citation type="submission" date="2018-11" db="EMBL/GenBank/DDBJ databases">
        <title>Genomic Encyclopedia of Type Strains, Phase IV (KMG-IV): sequencing the most valuable type-strain genomes for metagenomic binning, comparative biology and taxonomic classification.</title>
        <authorList>
            <person name="Goeker M."/>
        </authorList>
    </citation>
    <scope>NUCLEOTIDE SEQUENCE [LARGE SCALE GENOMIC DNA]</scope>
    <source>
        <strain evidence="8 9">DSM 100275</strain>
    </source>
</reference>
<gene>
    <name evidence="8" type="ORF">EDC57_2184</name>
</gene>
<keyword evidence="5" id="KW-0067">ATP-binding</keyword>
<sequence>MERPLDVVLALDQGTHASRALLVAADGSVRHRVVRPVALQRRGAAVEQDPEALVLSLEEAALEALAAARRGGMRPVAAGLATQRSTVLAWTRAGARPLTPAISWLDARGGEALEACPLPPARLRALTGLVPSAHHAAGKIAWLLRADGALRRAAEGGRAVVGPLAAFLVQRLTGGAPRIDAGNASRTLLYGLRRGDWEPALLEAFGVPPAALPACRPVRHRWGALHGTGLPLTAVHGDQPAALHADGAPRADTLHLNLGTGAFGLVPLQVPAARVPRGYAVGVADAGPSGRLLAAETTIHGAGAALAWIGDRRRLAAEVVLRLAAREPSSPPPLFVDAVGGLGAPWWRPHALPRWPEGEPVEDAAAVASVVEGMAFVIAASIAGLAGAMPGLRAIRAGGGLARLEPLLGRLAALAGLPVYRVAEPEATARGIAWLAAGSPARWRPAPSRRIAPLADDALAARFARARAALEAA</sequence>
<keyword evidence="2" id="KW-0808">Transferase</keyword>
<comment type="caution">
    <text evidence="8">The sequence shown here is derived from an EMBL/GenBank/DDBJ whole genome shotgun (WGS) entry which is preliminary data.</text>
</comment>
<evidence type="ECO:0000256" key="3">
    <source>
        <dbReference type="ARBA" id="ARBA00022741"/>
    </source>
</evidence>
<feature type="domain" description="Carbohydrate kinase FGGY N-terminal" evidence="6">
    <location>
        <begin position="8"/>
        <end position="225"/>
    </location>
</feature>
<dbReference type="GO" id="GO:0004370">
    <property type="term" value="F:glycerol kinase activity"/>
    <property type="evidence" value="ECO:0007669"/>
    <property type="project" value="TreeGrafter"/>
</dbReference>
<dbReference type="GO" id="GO:0005829">
    <property type="term" value="C:cytosol"/>
    <property type="evidence" value="ECO:0007669"/>
    <property type="project" value="TreeGrafter"/>
</dbReference>
<dbReference type="PIRSF" id="PIRSF000538">
    <property type="entry name" value="GlpK"/>
    <property type="match status" value="1"/>
</dbReference>
<keyword evidence="9" id="KW-1185">Reference proteome</keyword>
<dbReference type="EMBL" id="RJVI01000003">
    <property type="protein sequence ID" value="ROR29514.1"/>
    <property type="molecule type" value="Genomic_DNA"/>
</dbReference>
<evidence type="ECO:0000313" key="8">
    <source>
        <dbReference type="EMBL" id="ROR29514.1"/>
    </source>
</evidence>
<dbReference type="Gene3D" id="3.30.420.40">
    <property type="match status" value="2"/>
</dbReference>
<dbReference type="Pfam" id="PF02782">
    <property type="entry name" value="FGGY_C"/>
    <property type="match status" value="1"/>
</dbReference>
<evidence type="ECO:0000313" key="9">
    <source>
        <dbReference type="Proteomes" id="UP000276634"/>
    </source>
</evidence>
<dbReference type="GO" id="GO:0019563">
    <property type="term" value="P:glycerol catabolic process"/>
    <property type="evidence" value="ECO:0007669"/>
    <property type="project" value="TreeGrafter"/>
</dbReference>
<evidence type="ECO:0000256" key="1">
    <source>
        <dbReference type="ARBA" id="ARBA00009156"/>
    </source>
</evidence>
<dbReference type="InterPro" id="IPR043129">
    <property type="entry name" value="ATPase_NBD"/>
</dbReference>
<comment type="similarity">
    <text evidence="1">Belongs to the FGGY kinase family.</text>
</comment>
<feature type="domain" description="Carbohydrate kinase FGGY C-terminal" evidence="7">
    <location>
        <begin position="257"/>
        <end position="437"/>
    </location>
</feature>
<dbReference type="Proteomes" id="UP000276634">
    <property type="component" value="Unassembled WGS sequence"/>
</dbReference>
<dbReference type="GO" id="GO:0005524">
    <property type="term" value="F:ATP binding"/>
    <property type="evidence" value="ECO:0007669"/>
    <property type="project" value="UniProtKB-KW"/>
</dbReference>
<dbReference type="PANTHER" id="PTHR10196:SF69">
    <property type="entry name" value="GLYCEROL KINASE"/>
    <property type="match status" value="1"/>
</dbReference>
<organism evidence="8 9">
    <name type="scientific">Inmirania thermothiophila</name>
    <dbReference type="NCBI Taxonomy" id="1750597"/>
    <lineage>
        <taxon>Bacteria</taxon>
        <taxon>Pseudomonadati</taxon>
        <taxon>Pseudomonadota</taxon>
        <taxon>Gammaproteobacteria</taxon>
        <taxon>Chromatiales</taxon>
        <taxon>Ectothiorhodospiraceae</taxon>
        <taxon>Inmirania</taxon>
    </lineage>
</organism>
<evidence type="ECO:0000259" key="6">
    <source>
        <dbReference type="Pfam" id="PF00370"/>
    </source>
</evidence>
<evidence type="ECO:0000256" key="2">
    <source>
        <dbReference type="ARBA" id="ARBA00022679"/>
    </source>
</evidence>
<dbReference type="RefSeq" id="WP_123401933.1">
    <property type="nucleotide sequence ID" value="NZ_RJVI01000003.1"/>
</dbReference>
<dbReference type="PANTHER" id="PTHR10196">
    <property type="entry name" value="SUGAR KINASE"/>
    <property type="match status" value="1"/>
</dbReference>
<evidence type="ECO:0000259" key="7">
    <source>
        <dbReference type="Pfam" id="PF02782"/>
    </source>
</evidence>
<keyword evidence="4 8" id="KW-0418">Kinase</keyword>
<evidence type="ECO:0000256" key="4">
    <source>
        <dbReference type="ARBA" id="ARBA00022777"/>
    </source>
</evidence>